<feature type="transmembrane region" description="Helical" evidence="1">
    <location>
        <begin position="21"/>
        <end position="39"/>
    </location>
</feature>
<feature type="transmembrane region" description="Helical" evidence="1">
    <location>
        <begin position="45"/>
        <end position="70"/>
    </location>
</feature>
<dbReference type="EMBL" id="DRPZ01000234">
    <property type="protein sequence ID" value="HGY10197.1"/>
    <property type="molecule type" value="Genomic_DNA"/>
</dbReference>
<protein>
    <submittedName>
        <fullName evidence="2">Uncharacterized protein</fullName>
    </submittedName>
</protein>
<reference evidence="2" key="1">
    <citation type="journal article" date="2020" name="mSystems">
        <title>Genome- and Community-Level Interaction Insights into Carbon Utilization and Element Cycling Functions of Hydrothermarchaeota in Hydrothermal Sediment.</title>
        <authorList>
            <person name="Zhou Z."/>
            <person name="Liu Y."/>
            <person name="Xu W."/>
            <person name="Pan J."/>
            <person name="Luo Z.H."/>
            <person name="Li M."/>
        </authorList>
    </citation>
    <scope>NUCLEOTIDE SEQUENCE [LARGE SCALE GENOMIC DNA]</scope>
    <source>
        <strain evidence="2">HyVt-570</strain>
    </source>
</reference>
<keyword evidence="1" id="KW-0812">Transmembrane</keyword>
<name>A0A7C4ZHR6_9DEIN</name>
<proteinExistence type="predicted"/>
<feature type="transmembrane region" description="Helical" evidence="1">
    <location>
        <begin position="230"/>
        <end position="253"/>
    </location>
</feature>
<comment type="caution">
    <text evidence="2">The sequence shown here is derived from an EMBL/GenBank/DDBJ whole genome shotgun (WGS) entry which is preliminary data.</text>
</comment>
<dbReference type="Proteomes" id="UP000885759">
    <property type="component" value="Unassembled WGS sequence"/>
</dbReference>
<feature type="transmembrane region" description="Helical" evidence="1">
    <location>
        <begin position="158"/>
        <end position="180"/>
    </location>
</feature>
<accession>A0A7C4ZHR6</accession>
<dbReference type="AlphaFoldDB" id="A0A7C4ZHR6"/>
<gene>
    <name evidence="2" type="ORF">ENK37_09155</name>
</gene>
<feature type="transmembrane region" description="Helical" evidence="1">
    <location>
        <begin position="125"/>
        <end position="146"/>
    </location>
</feature>
<keyword evidence="1" id="KW-1133">Transmembrane helix</keyword>
<sequence length="257" mass="26953">MPSRAFPPLFGLYLKALLRNPWAWAPAPALLGFALVFAARGREVGLVSTFALALLALPPLWLALAVPLLAEREEWAFWSAYPGKAARLYRSGALGAAAGLLVPLLVGSGLVGAGLGLDLGRTLELFVLLGLVAVYWSGVAALAAAVAPDPARALGMGLALWAALALLYEPVVVGLAVALADWPLETPLLVAVLANPMELARVSLLESLGVPVLVGPVGYLLDRILGYGGLALPLGVFAFWSLLFFALAGWVFARRDR</sequence>
<organism evidence="2">
    <name type="scientific">Oceanithermus profundus</name>
    <dbReference type="NCBI Taxonomy" id="187137"/>
    <lineage>
        <taxon>Bacteria</taxon>
        <taxon>Thermotogati</taxon>
        <taxon>Deinococcota</taxon>
        <taxon>Deinococci</taxon>
        <taxon>Thermales</taxon>
        <taxon>Thermaceae</taxon>
        <taxon>Oceanithermus</taxon>
    </lineage>
</organism>
<feature type="transmembrane region" description="Helical" evidence="1">
    <location>
        <begin position="91"/>
        <end position="113"/>
    </location>
</feature>
<evidence type="ECO:0000313" key="2">
    <source>
        <dbReference type="EMBL" id="HGY10197.1"/>
    </source>
</evidence>
<keyword evidence="1" id="KW-0472">Membrane</keyword>
<evidence type="ECO:0000256" key="1">
    <source>
        <dbReference type="SAM" id="Phobius"/>
    </source>
</evidence>